<evidence type="ECO:0000256" key="1">
    <source>
        <dbReference type="SAM" id="MobiDB-lite"/>
    </source>
</evidence>
<proteinExistence type="predicted"/>
<keyword evidence="2" id="KW-0472">Membrane</keyword>
<keyword evidence="2" id="KW-0812">Transmembrane</keyword>
<accession>A0A7C1BAP5</accession>
<dbReference type="Gene3D" id="2.60.40.10">
    <property type="entry name" value="Immunoglobulins"/>
    <property type="match status" value="2"/>
</dbReference>
<feature type="region of interest" description="Disordered" evidence="1">
    <location>
        <begin position="1"/>
        <end position="23"/>
    </location>
</feature>
<evidence type="ECO:0000259" key="3">
    <source>
        <dbReference type="Pfam" id="PF07705"/>
    </source>
</evidence>
<dbReference type="InterPro" id="IPR013783">
    <property type="entry name" value="Ig-like_fold"/>
</dbReference>
<dbReference type="Proteomes" id="UP000885863">
    <property type="component" value="Unassembled WGS sequence"/>
</dbReference>
<feature type="transmembrane region" description="Helical" evidence="2">
    <location>
        <begin position="244"/>
        <end position="262"/>
    </location>
</feature>
<feature type="domain" description="CARDB" evidence="3">
    <location>
        <begin position="59"/>
        <end position="140"/>
    </location>
</feature>
<feature type="non-terminal residue" evidence="4">
    <location>
        <position position="1"/>
    </location>
</feature>
<reference evidence="4" key="1">
    <citation type="journal article" date="2020" name="mSystems">
        <title>Genome- and Community-Level Interaction Insights into Carbon Utilization and Element Cycling Functions of Hydrothermarchaeota in Hydrothermal Sediment.</title>
        <authorList>
            <person name="Zhou Z."/>
            <person name="Liu Y."/>
            <person name="Xu W."/>
            <person name="Pan J."/>
            <person name="Luo Z.H."/>
            <person name="Li M."/>
        </authorList>
    </citation>
    <scope>NUCLEOTIDE SEQUENCE [LARGE SCALE GENOMIC DNA]</scope>
    <source>
        <strain evidence="4">HyVt-185</strain>
    </source>
</reference>
<dbReference type="AlphaFoldDB" id="A0A7C1BAP5"/>
<keyword evidence="2" id="KW-1133">Transmembrane helix</keyword>
<evidence type="ECO:0000256" key="2">
    <source>
        <dbReference type="SAM" id="Phobius"/>
    </source>
</evidence>
<organism evidence="4">
    <name type="scientific">Candidatus Syntropharchaeum butanivorans</name>
    <dbReference type="NCBI Taxonomy" id="1839936"/>
    <lineage>
        <taxon>Archaea</taxon>
        <taxon>Methanobacteriati</taxon>
        <taxon>Methanobacteriota</taxon>
        <taxon>Stenosarchaea group</taxon>
        <taxon>Methanomicrobia</taxon>
        <taxon>Methanosarcinales</taxon>
        <taxon>ANME-2 cluster</taxon>
        <taxon>Candidatus Syntropharchaeum</taxon>
    </lineage>
</organism>
<protein>
    <recommendedName>
        <fullName evidence="3">CARDB domain-containing protein</fullName>
    </recommendedName>
</protein>
<gene>
    <name evidence="4" type="ORF">ENG09_05055</name>
</gene>
<dbReference type="EMBL" id="DQZR01000216">
    <property type="protein sequence ID" value="HDM36602.1"/>
    <property type="molecule type" value="Genomic_DNA"/>
</dbReference>
<comment type="caution">
    <text evidence="4">The sequence shown here is derived from an EMBL/GenBank/DDBJ whole genome shotgun (WGS) entry which is preliminary data.</text>
</comment>
<sequence>VEPPVNISEPLEIGLNWTPSTPGEHTLTVEVDPSPGNVSESNPWNNTANVTVEVEDNRPDLLVEIEDVVYEGGMVTVKVNITNIGHETHDGFLVRFSVDGRVLDERWVKLGGHTLSMSFTSSALEAGEHTLIVEANPADTPAIQDEITWANNQDSAQVEVPEPTPTPTFPARYPGGGGGGGGGDLWGSLFGEGTGQGEGSGTGSFTLPVNETQGETGMLKHTEKGYRMGEELAGSAGGGGKISYIWILIVTLTLALVIYGYWREHRFGRGGV</sequence>
<name>A0A7C1BAP5_9EURY</name>
<evidence type="ECO:0000313" key="4">
    <source>
        <dbReference type="EMBL" id="HDM36602.1"/>
    </source>
</evidence>
<dbReference type="Pfam" id="PF07705">
    <property type="entry name" value="CARDB"/>
    <property type="match status" value="1"/>
</dbReference>
<dbReference type="InterPro" id="IPR011635">
    <property type="entry name" value="CARDB"/>
</dbReference>